<dbReference type="EMBL" id="LHXL01000001">
    <property type="protein sequence ID" value="KXA90712.1"/>
    <property type="molecule type" value="Genomic_DNA"/>
</dbReference>
<evidence type="ECO:0000313" key="2">
    <source>
        <dbReference type="EMBL" id="KXA90712.1"/>
    </source>
</evidence>
<evidence type="ECO:0000256" key="1">
    <source>
        <dbReference type="SAM" id="MobiDB-lite"/>
    </source>
</evidence>
<dbReference type="AlphaFoldDB" id="A0A133U946"/>
<proteinExistence type="predicted"/>
<comment type="caution">
    <text evidence="2">The sequence shown here is derived from an EMBL/GenBank/DDBJ whole genome shotgun (WGS) entry which is preliminary data.</text>
</comment>
<sequence>MSNQTERKLPSGIVKFTITRDELKDILSEKYNDNVKSFSVEEEGISISLQIPEKEETKEEFEEEVEEEPEEESDISGF</sequence>
<feature type="compositionally biased region" description="Acidic residues" evidence="1">
    <location>
        <begin position="58"/>
        <end position="78"/>
    </location>
</feature>
<accession>A0A133U946</accession>
<evidence type="ECO:0000313" key="3">
    <source>
        <dbReference type="Proteomes" id="UP000070589"/>
    </source>
</evidence>
<reference evidence="2 3" key="1">
    <citation type="journal article" date="2016" name="Sci. Rep.">
        <title>Metabolic traits of an uncultured archaeal lineage -MSBL1- from brine pools of the Red Sea.</title>
        <authorList>
            <person name="Mwirichia R."/>
            <person name="Alam I."/>
            <person name="Rashid M."/>
            <person name="Vinu M."/>
            <person name="Ba-Alawi W."/>
            <person name="Anthony Kamau A."/>
            <person name="Kamanda Ngugi D."/>
            <person name="Goker M."/>
            <person name="Klenk H.P."/>
            <person name="Bajic V."/>
            <person name="Stingl U."/>
        </authorList>
    </citation>
    <scope>NUCLEOTIDE SEQUENCE [LARGE SCALE GENOMIC DNA]</scope>
    <source>
        <strain evidence="2">SCGC-AAA259D14</strain>
    </source>
</reference>
<gene>
    <name evidence="2" type="ORF">AKJ62_00050</name>
</gene>
<organism evidence="2 3">
    <name type="scientific">candidate division MSBL1 archaeon SCGC-AAA259D14</name>
    <dbReference type="NCBI Taxonomy" id="1698261"/>
    <lineage>
        <taxon>Archaea</taxon>
        <taxon>Methanobacteriati</taxon>
        <taxon>Methanobacteriota</taxon>
        <taxon>candidate division MSBL1</taxon>
    </lineage>
</organism>
<feature type="region of interest" description="Disordered" evidence="1">
    <location>
        <begin position="52"/>
        <end position="78"/>
    </location>
</feature>
<dbReference type="Proteomes" id="UP000070589">
    <property type="component" value="Unassembled WGS sequence"/>
</dbReference>
<name>A0A133U946_9EURY</name>
<keyword evidence="3" id="KW-1185">Reference proteome</keyword>
<protein>
    <submittedName>
        <fullName evidence="2">Uncharacterized protein</fullName>
    </submittedName>
</protein>